<evidence type="ECO:0000313" key="3">
    <source>
        <dbReference type="Proteomes" id="UP000785653"/>
    </source>
</evidence>
<evidence type="ECO:0000259" key="1">
    <source>
        <dbReference type="Pfam" id="PF14216"/>
    </source>
</evidence>
<organism evidence="2 3">
    <name type="scientific">Rothia mucilaginosa</name>
    <dbReference type="NCBI Taxonomy" id="43675"/>
    <lineage>
        <taxon>Bacteria</taxon>
        <taxon>Bacillati</taxon>
        <taxon>Actinomycetota</taxon>
        <taxon>Actinomycetes</taxon>
        <taxon>Micrococcales</taxon>
        <taxon>Micrococcaceae</taxon>
        <taxon>Rothia</taxon>
    </lineage>
</organism>
<reference evidence="2" key="1">
    <citation type="submission" date="2020-04" db="EMBL/GenBank/DDBJ databases">
        <title>Deep metagenomics examines the oral microbiome during advanced dental caries in children, revealing novel taxa and co-occurrences with host molecules.</title>
        <authorList>
            <person name="Baker J.L."/>
            <person name="Morton J.T."/>
            <person name="Dinis M."/>
            <person name="Alvarez R."/>
            <person name="Tran N.C."/>
            <person name="Knight R."/>
            <person name="Edlund A."/>
        </authorList>
    </citation>
    <scope>NUCLEOTIDE SEQUENCE</scope>
    <source>
        <strain evidence="2">JCVI_47_bin.3</strain>
    </source>
</reference>
<sequence length="200" mass="22219">MTPQRIQRQRTRGWKAPAGAVYVGRGSMYGNPWRVDPSAAPQPGIVATHEEAVALFTKWLRSTPDGQAVARQARKHLAGHDLMCWCPSNKPCHADVLLTIANPQAAQPAVHIVNAVRREDADYTAFFVTEASIEELAETYYQSFTLNRDQHGYYLSLGHNTGLIARPGTVIVEGPHGWGDWEVVTMDEYNDQYETVGDAQ</sequence>
<comment type="caution">
    <text evidence="2">The sequence shown here is derived from an EMBL/GenBank/DDBJ whole genome shotgun (WGS) entry which is preliminary data.</text>
</comment>
<dbReference type="EMBL" id="JABZXS010000056">
    <property type="protein sequence ID" value="MBF1673541.1"/>
    <property type="molecule type" value="Genomic_DNA"/>
</dbReference>
<dbReference type="InterPro" id="IPR025475">
    <property type="entry name" value="DUF4326"/>
</dbReference>
<gene>
    <name evidence="2" type="ORF">HXO65_04960</name>
</gene>
<feature type="domain" description="DUF4326" evidence="1">
    <location>
        <begin position="9"/>
        <end position="98"/>
    </location>
</feature>
<name>A0A930LNS7_9MICC</name>
<dbReference type="AlphaFoldDB" id="A0A930LNS7"/>
<protein>
    <submittedName>
        <fullName evidence="2">DUF4326 domain-containing protein</fullName>
    </submittedName>
</protein>
<evidence type="ECO:0000313" key="2">
    <source>
        <dbReference type="EMBL" id="MBF1673541.1"/>
    </source>
</evidence>
<dbReference type="Pfam" id="PF14216">
    <property type="entry name" value="DUF4326"/>
    <property type="match status" value="1"/>
</dbReference>
<dbReference type="Proteomes" id="UP000785653">
    <property type="component" value="Unassembled WGS sequence"/>
</dbReference>
<accession>A0A930LNS7</accession>
<proteinExistence type="predicted"/>